<evidence type="ECO:0000313" key="2">
    <source>
        <dbReference type="Proteomes" id="UP000449547"/>
    </source>
</evidence>
<name>A0A642UHY6_DIURU</name>
<gene>
    <name evidence="1" type="ORF">DIURU_004931</name>
</gene>
<dbReference type="AlphaFoldDB" id="A0A642UHY6"/>
<reference evidence="1 2" key="1">
    <citation type="submission" date="2019-07" db="EMBL/GenBank/DDBJ databases">
        <title>Genome assembly of two rare yeast pathogens: Diutina rugosa and Trichomonascus ciferrii.</title>
        <authorList>
            <person name="Mixao V."/>
            <person name="Saus E."/>
            <person name="Hansen A."/>
            <person name="Lass-Flor C."/>
            <person name="Gabaldon T."/>
        </authorList>
    </citation>
    <scope>NUCLEOTIDE SEQUENCE [LARGE SCALE GENOMIC DNA]</scope>
    <source>
        <strain evidence="1 2">CBS 613</strain>
    </source>
</reference>
<dbReference type="EMBL" id="SWFT01000149">
    <property type="protein sequence ID" value="KAA8898077.1"/>
    <property type="molecule type" value="Genomic_DNA"/>
</dbReference>
<dbReference type="Proteomes" id="UP000449547">
    <property type="component" value="Unassembled WGS sequence"/>
</dbReference>
<organism evidence="1 2">
    <name type="scientific">Diutina rugosa</name>
    <name type="common">Yeast</name>
    <name type="synonym">Candida rugosa</name>
    <dbReference type="NCBI Taxonomy" id="5481"/>
    <lineage>
        <taxon>Eukaryota</taxon>
        <taxon>Fungi</taxon>
        <taxon>Dikarya</taxon>
        <taxon>Ascomycota</taxon>
        <taxon>Saccharomycotina</taxon>
        <taxon>Pichiomycetes</taxon>
        <taxon>Debaryomycetaceae</taxon>
        <taxon>Diutina</taxon>
    </lineage>
</organism>
<comment type="caution">
    <text evidence="1">The sequence shown here is derived from an EMBL/GenBank/DDBJ whole genome shotgun (WGS) entry which is preliminary data.</text>
</comment>
<accession>A0A642UHY6</accession>
<keyword evidence="2" id="KW-1185">Reference proteome</keyword>
<dbReference type="RefSeq" id="XP_034010334.1">
    <property type="nucleotide sequence ID" value="XM_034157858.1"/>
</dbReference>
<dbReference type="GeneID" id="54783582"/>
<protein>
    <submittedName>
        <fullName evidence="1">Uncharacterized protein</fullName>
    </submittedName>
</protein>
<sequence length="240" mass="26999">MIWAWLQFAVAVSLFGLTLDFSTLLPIRSVPFDTFNVMKEPFHVLRLASTQQIDSPMVLNLMNRSEYAFHMQEEDTLYFFGEDGKYYGTQISSLAQSDSEWEPLTACFDCRNSLGCIITAETSFSISSAFTGVADGTFSLFASATLSLLKGVKHTYRTADGITCTLKNGESGQIFIKPLWFDNSKADTFIATFDYGLKKFRKTLAVTNRRKVKWAIKDDVAFECRISTQCENSVISIVNH</sequence>
<evidence type="ECO:0000313" key="1">
    <source>
        <dbReference type="EMBL" id="KAA8898077.1"/>
    </source>
</evidence>
<dbReference type="VEuPathDB" id="FungiDB:DIURU_004931"/>
<proteinExistence type="predicted"/>